<dbReference type="AlphaFoldDB" id="A0A8D8DZ98"/>
<organism evidence="2">
    <name type="scientific">Culex pipiens</name>
    <name type="common">House mosquito</name>
    <dbReference type="NCBI Taxonomy" id="7175"/>
    <lineage>
        <taxon>Eukaryota</taxon>
        <taxon>Metazoa</taxon>
        <taxon>Ecdysozoa</taxon>
        <taxon>Arthropoda</taxon>
        <taxon>Hexapoda</taxon>
        <taxon>Insecta</taxon>
        <taxon>Pterygota</taxon>
        <taxon>Neoptera</taxon>
        <taxon>Endopterygota</taxon>
        <taxon>Diptera</taxon>
        <taxon>Nematocera</taxon>
        <taxon>Culicoidea</taxon>
        <taxon>Culicidae</taxon>
        <taxon>Culicinae</taxon>
        <taxon>Culicini</taxon>
        <taxon>Culex</taxon>
        <taxon>Culex</taxon>
    </lineage>
</organism>
<reference evidence="2" key="1">
    <citation type="submission" date="2021-05" db="EMBL/GenBank/DDBJ databases">
        <authorList>
            <person name="Alioto T."/>
            <person name="Alioto T."/>
            <person name="Gomez Garrido J."/>
        </authorList>
    </citation>
    <scope>NUCLEOTIDE SEQUENCE</scope>
</reference>
<keyword evidence="1" id="KW-1133">Transmembrane helix</keyword>
<feature type="transmembrane region" description="Helical" evidence="1">
    <location>
        <begin position="72"/>
        <end position="97"/>
    </location>
</feature>
<evidence type="ECO:0000313" key="2">
    <source>
        <dbReference type="EMBL" id="CAG6518481.1"/>
    </source>
</evidence>
<accession>A0A8D8DZ98</accession>
<dbReference type="EMBL" id="HBUE01177425">
    <property type="protein sequence ID" value="CAG6518481.1"/>
    <property type="molecule type" value="Transcribed_RNA"/>
</dbReference>
<sequence>MSSSSLDDDQKYSVSAAFRLRRGAGIRMLSLSAAFSCSILRLASMSLSSSFFFTFLHLMLSSKSLSGSYATFFIFFGGPFRCFSLALLVVLLFTSGVSFRCSFAFGVSFAFWLLLFTVFLVSSSCFSSFCAGCFCLFA</sequence>
<keyword evidence="1" id="KW-0812">Transmembrane</keyword>
<name>A0A8D8DZ98_CULPI</name>
<dbReference type="EMBL" id="HBUE01282962">
    <property type="protein sequence ID" value="CAG6570014.1"/>
    <property type="molecule type" value="Transcribed_RNA"/>
</dbReference>
<protein>
    <submittedName>
        <fullName evidence="2">(northern house mosquito) hypothetical protein</fullName>
    </submittedName>
</protein>
<feature type="transmembrane region" description="Helical" evidence="1">
    <location>
        <begin position="109"/>
        <end position="137"/>
    </location>
</feature>
<keyword evidence="1" id="KW-0472">Membrane</keyword>
<feature type="transmembrane region" description="Helical" evidence="1">
    <location>
        <begin position="39"/>
        <end position="60"/>
    </location>
</feature>
<evidence type="ECO:0000256" key="1">
    <source>
        <dbReference type="SAM" id="Phobius"/>
    </source>
</evidence>
<proteinExistence type="predicted"/>